<dbReference type="EMBL" id="BAABFA010000019">
    <property type="protein sequence ID" value="GAA4468505.1"/>
    <property type="molecule type" value="Genomic_DNA"/>
</dbReference>
<proteinExistence type="predicted"/>
<dbReference type="Proteomes" id="UP001500067">
    <property type="component" value="Unassembled WGS sequence"/>
</dbReference>
<dbReference type="CDD" id="cd00077">
    <property type="entry name" value="HDc"/>
    <property type="match status" value="1"/>
</dbReference>
<dbReference type="SMART" id="SM00471">
    <property type="entry name" value="HDc"/>
    <property type="match status" value="1"/>
</dbReference>
<dbReference type="Pfam" id="PF13328">
    <property type="entry name" value="HD_4"/>
    <property type="match status" value="1"/>
</dbReference>
<comment type="caution">
    <text evidence="2">The sequence shown here is derived from an EMBL/GenBank/DDBJ whole genome shotgun (WGS) entry which is preliminary data.</text>
</comment>
<accession>A0ABP8NNX9</accession>
<dbReference type="InterPro" id="IPR003607">
    <property type="entry name" value="HD/PDEase_dom"/>
</dbReference>
<evidence type="ECO:0000313" key="2">
    <source>
        <dbReference type="EMBL" id="GAA4468505.1"/>
    </source>
</evidence>
<dbReference type="RefSeq" id="WP_345083952.1">
    <property type="nucleotide sequence ID" value="NZ_BAABFA010000019.1"/>
</dbReference>
<sequence>MHTTDTILEKVLDTIKEYADKAHDRQMRKYTPERYIVHPVRVMRTCMEYTADLPVLAAALLHDVLEDTPVTQEEMLHFLLTVMTKEEAEKTMALVVDLTDVYVKKDFPKLNRRARKAKETERLKDTSPLSQTIKYADIIDNCNEIVTHDPGFARVFLYECRNNLKVLDKGDPSLYLQALATVNAAISQLRR</sequence>
<dbReference type="PANTHER" id="PTHR46246">
    <property type="entry name" value="GUANOSINE-3',5'-BIS(DIPHOSPHATE) 3'-PYROPHOSPHOHYDROLASE MESH1"/>
    <property type="match status" value="1"/>
</dbReference>
<organism evidence="2 3">
    <name type="scientific">Nemorincola caseinilytica</name>
    <dbReference type="NCBI Taxonomy" id="2054315"/>
    <lineage>
        <taxon>Bacteria</taxon>
        <taxon>Pseudomonadati</taxon>
        <taxon>Bacteroidota</taxon>
        <taxon>Chitinophagia</taxon>
        <taxon>Chitinophagales</taxon>
        <taxon>Chitinophagaceae</taxon>
        <taxon>Nemorincola</taxon>
    </lineage>
</organism>
<protein>
    <recommendedName>
        <fullName evidence="1">HD/PDEase domain-containing protein</fullName>
    </recommendedName>
</protein>
<evidence type="ECO:0000259" key="1">
    <source>
        <dbReference type="SMART" id="SM00471"/>
    </source>
</evidence>
<evidence type="ECO:0000313" key="3">
    <source>
        <dbReference type="Proteomes" id="UP001500067"/>
    </source>
</evidence>
<dbReference type="Gene3D" id="1.10.3210.10">
    <property type="entry name" value="Hypothetical protein af1432"/>
    <property type="match status" value="1"/>
</dbReference>
<keyword evidence="3" id="KW-1185">Reference proteome</keyword>
<reference evidence="3" key="1">
    <citation type="journal article" date="2019" name="Int. J. Syst. Evol. Microbiol.">
        <title>The Global Catalogue of Microorganisms (GCM) 10K type strain sequencing project: providing services to taxonomists for standard genome sequencing and annotation.</title>
        <authorList>
            <consortium name="The Broad Institute Genomics Platform"/>
            <consortium name="The Broad Institute Genome Sequencing Center for Infectious Disease"/>
            <person name="Wu L."/>
            <person name="Ma J."/>
        </authorList>
    </citation>
    <scope>NUCLEOTIDE SEQUENCE [LARGE SCALE GENOMIC DNA]</scope>
    <source>
        <strain evidence="3">JCM 32105</strain>
    </source>
</reference>
<name>A0ABP8NNX9_9BACT</name>
<gene>
    <name evidence="2" type="ORF">GCM10023093_26220</name>
</gene>
<feature type="domain" description="HD/PDEase" evidence="1">
    <location>
        <begin position="31"/>
        <end position="151"/>
    </location>
</feature>
<dbReference type="InterPro" id="IPR052194">
    <property type="entry name" value="MESH1"/>
</dbReference>
<dbReference type="PANTHER" id="PTHR46246:SF1">
    <property type="entry name" value="GUANOSINE-3',5'-BIS(DIPHOSPHATE) 3'-PYROPHOSPHOHYDROLASE MESH1"/>
    <property type="match status" value="1"/>
</dbReference>
<dbReference type="SUPFAM" id="SSF109604">
    <property type="entry name" value="HD-domain/PDEase-like"/>
    <property type="match status" value="1"/>
</dbReference>